<comment type="caution">
    <text evidence="1">The sequence shown here is derived from an EMBL/GenBank/DDBJ whole genome shotgun (WGS) entry which is preliminary data.</text>
</comment>
<organism evidence="1 2">
    <name type="scientific">Streblomastix strix</name>
    <dbReference type="NCBI Taxonomy" id="222440"/>
    <lineage>
        <taxon>Eukaryota</taxon>
        <taxon>Metamonada</taxon>
        <taxon>Preaxostyla</taxon>
        <taxon>Oxymonadida</taxon>
        <taxon>Streblomastigidae</taxon>
        <taxon>Streblomastix</taxon>
    </lineage>
</organism>
<reference evidence="1 2" key="1">
    <citation type="submission" date="2019-03" db="EMBL/GenBank/DDBJ databases">
        <title>Single cell metagenomics reveals metabolic interactions within the superorganism composed of flagellate Streblomastix strix and complex community of Bacteroidetes bacteria on its surface.</title>
        <authorList>
            <person name="Treitli S.C."/>
            <person name="Kolisko M."/>
            <person name="Husnik F."/>
            <person name="Keeling P."/>
            <person name="Hampl V."/>
        </authorList>
    </citation>
    <scope>NUCLEOTIDE SEQUENCE [LARGE SCALE GENOMIC DNA]</scope>
    <source>
        <strain evidence="1">ST1C</strain>
    </source>
</reference>
<sequence>MTVVGLQEQLNYSKGHEQQFNQRDDSKDVMEQGTNDLFAQNPGDARHDWLKPFTNNRLTPMEESRTLEILELGQAVFEGQYWRKLKDQDQTSEHAQLEVRHDIKRRETMILLLLHEDTQVPEQV</sequence>
<evidence type="ECO:0000313" key="1">
    <source>
        <dbReference type="EMBL" id="KAA6404345.1"/>
    </source>
</evidence>
<dbReference type="EMBL" id="SNRW01000009">
    <property type="protein sequence ID" value="KAA6404345.1"/>
    <property type="molecule type" value="Genomic_DNA"/>
</dbReference>
<accession>A0A5J4XCU4</accession>
<name>A0A5J4XCU4_9EUKA</name>
<evidence type="ECO:0000313" key="2">
    <source>
        <dbReference type="Proteomes" id="UP000324800"/>
    </source>
</evidence>
<proteinExistence type="predicted"/>
<dbReference type="Proteomes" id="UP000324800">
    <property type="component" value="Unassembled WGS sequence"/>
</dbReference>
<gene>
    <name evidence="1" type="ORF">EZS28_000138</name>
</gene>
<dbReference type="AlphaFoldDB" id="A0A5J4XCU4"/>
<protein>
    <submittedName>
        <fullName evidence="1">Uncharacterized protein</fullName>
    </submittedName>
</protein>